<reference evidence="1" key="1">
    <citation type="submission" date="2022-03" db="EMBL/GenBank/DDBJ databases">
        <title>Brevibacterium spongiae sp. nov., isolated from marine sponge.</title>
        <authorList>
            <person name="Li Z."/>
            <person name="Zhang M."/>
        </authorList>
    </citation>
    <scope>NUCLEOTIDE SEQUENCE</scope>
    <source>
        <strain evidence="1">WHS-Z9</strain>
    </source>
</reference>
<protein>
    <submittedName>
        <fullName evidence="1">Phytoene/squalene synthase family protein</fullName>
    </submittedName>
</protein>
<dbReference type="Gene3D" id="1.10.600.10">
    <property type="entry name" value="Farnesyl Diphosphate Synthase"/>
    <property type="match status" value="1"/>
</dbReference>
<name>A0ABY5SQ20_9MICO</name>
<dbReference type="InterPro" id="IPR002060">
    <property type="entry name" value="Squ/phyt_synthse"/>
</dbReference>
<evidence type="ECO:0000313" key="1">
    <source>
        <dbReference type="EMBL" id="UVI35253.1"/>
    </source>
</evidence>
<dbReference type="SFLD" id="SFLDG01018">
    <property type="entry name" value="Squalene/Phytoene_Synthase_Lik"/>
    <property type="match status" value="1"/>
</dbReference>
<dbReference type="SFLD" id="SFLDS00005">
    <property type="entry name" value="Isoprenoid_Synthase_Type_I"/>
    <property type="match status" value="1"/>
</dbReference>
<dbReference type="InterPro" id="IPR008949">
    <property type="entry name" value="Isoprenoid_synthase_dom_sf"/>
</dbReference>
<dbReference type="EMBL" id="CP093443">
    <property type="protein sequence ID" value="UVI35253.1"/>
    <property type="molecule type" value="Genomic_DNA"/>
</dbReference>
<sequence>MKRDLDRLGPLGRYSLVSDRISRSVIGAYSTSFGLATRLLGSRHRDHVRNIYALVRVADELVDGVATEAGIPAEQQHRMLDQLEADTESGMRLGYSSNPIIHAFARTARDSGFADELTRPFFASMRTDLQTPSAGDSAAGAEERVGFGQKEHADYVYGSAEVVGLMCLRVFARDESYSPEEERTLEHGARNLGAAFQNVNFLRDLGDDTQRLGRSYLTEEGTVDDRTKERWIVAIREQIAAAAQTIPLLPGDARLAVLSALRLFSALTDSLAQTPAAELPRRRIRVTGPHKAALFFRTICEMRMGAKR</sequence>
<organism evidence="1 2">
    <name type="scientific">Brevibacterium spongiae</name>
    <dbReference type="NCBI Taxonomy" id="2909672"/>
    <lineage>
        <taxon>Bacteria</taxon>
        <taxon>Bacillati</taxon>
        <taxon>Actinomycetota</taxon>
        <taxon>Actinomycetes</taxon>
        <taxon>Micrococcales</taxon>
        <taxon>Brevibacteriaceae</taxon>
        <taxon>Brevibacterium</taxon>
    </lineage>
</organism>
<evidence type="ECO:0000313" key="2">
    <source>
        <dbReference type="Proteomes" id="UP001064879"/>
    </source>
</evidence>
<keyword evidence="2" id="KW-1185">Reference proteome</keyword>
<dbReference type="SUPFAM" id="SSF48576">
    <property type="entry name" value="Terpenoid synthases"/>
    <property type="match status" value="1"/>
</dbReference>
<dbReference type="CDD" id="cd00683">
    <property type="entry name" value="Trans_IPPS_HH"/>
    <property type="match status" value="1"/>
</dbReference>
<proteinExistence type="predicted"/>
<accession>A0ABY5SQ20</accession>
<dbReference type="RefSeq" id="WP_265417921.1">
    <property type="nucleotide sequence ID" value="NZ_CP093443.1"/>
</dbReference>
<gene>
    <name evidence="1" type="ORF">L1F31_14170</name>
</gene>
<dbReference type="InterPro" id="IPR033904">
    <property type="entry name" value="Trans_IPPS_HH"/>
</dbReference>
<dbReference type="PANTHER" id="PTHR31480">
    <property type="entry name" value="BIFUNCTIONAL LYCOPENE CYCLASE/PHYTOENE SYNTHASE"/>
    <property type="match status" value="1"/>
</dbReference>
<dbReference type="Proteomes" id="UP001064879">
    <property type="component" value="Chromosome"/>
</dbReference>
<dbReference type="Pfam" id="PF00494">
    <property type="entry name" value="SQS_PSY"/>
    <property type="match status" value="1"/>
</dbReference>